<dbReference type="AlphaFoldDB" id="A0A075G9T0"/>
<dbReference type="Pfam" id="PF00679">
    <property type="entry name" value="EFG_C"/>
    <property type="match status" value="1"/>
</dbReference>
<dbReference type="NCBIfam" id="TIGR00490">
    <property type="entry name" value="aEF-2"/>
    <property type="match status" value="1"/>
</dbReference>
<comment type="subcellular location">
    <subcellularLocation>
        <location evidence="1">Cytoplasm</location>
    </subcellularLocation>
</comment>
<dbReference type="PRINTS" id="PR00315">
    <property type="entry name" value="ELONGATNFCT"/>
</dbReference>
<comment type="similarity">
    <text evidence="2">Belongs to the TRAFAC class translation factor GTPase superfamily. Classic translation factor GTPase family. EF-G/EF-2 subfamily.</text>
</comment>
<dbReference type="FunFam" id="3.30.70.870:FF:000002">
    <property type="entry name" value="Translation elongation factor 2"/>
    <property type="match status" value="1"/>
</dbReference>
<dbReference type="CDD" id="cd01681">
    <property type="entry name" value="aeEF2_snRNP_like_IV"/>
    <property type="match status" value="1"/>
</dbReference>
<evidence type="ECO:0000256" key="2">
    <source>
        <dbReference type="ARBA" id="ARBA00005870"/>
    </source>
</evidence>
<dbReference type="SUPFAM" id="SSF52540">
    <property type="entry name" value="P-loop containing nucleoside triphosphate hydrolases"/>
    <property type="match status" value="1"/>
</dbReference>
<dbReference type="GO" id="GO:0003746">
    <property type="term" value="F:translation elongation factor activity"/>
    <property type="evidence" value="ECO:0007669"/>
    <property type="project" value="UniProtKB-KW"/>
</dbReference>
<dbReference type="SUPFAM" id="SSF50447">
    <property type="entry name" value="Translation proteins"/>
    <property type="match status" value="1"/>
</dbReference>
<dbReference type="SMART" id="SM00889">
    <property type="entry name" value="EFG_IV"/>
    <property type="match status" value="1"/>
</dbReference>
<dbReference type="InterPro" id="IPR020568">
    <property type="entry name" value="Ribosomal_Su5_D2-typ_SF"/>
</dbReference>
<dbReference type="Gene3D" id="3.40.50.300">
    <property type="entry name" value="P-loop containing nucleotide triphosphate hydrolases"/>
    <property type="match status" value="1"/>
</dbReference>
<comment type="function">
    <text evidence="9">Catalyzes the GTP-dependent ribosomal translocation step during translation elongation. During this step, the ribosome changes from the pre-translocational (PRE) to the post-translocational (POST) state as the newly formed A-site-bound peptidyl-tRNA and P-site-bound deacylated tRNA move to the P and E sites, respectively. Catalyzes the coordinated movement of the two tRNA molecules, the mRNA and conformational changes in the ribosome.</text>
</comment>
<keyword evidence="5" id="KW-0547">Nucleotide-binding</keyword>
<dbReference type="EMBL" id="KF900602">
    <property type="protein sequence ID" value="AIF00791.1"/>
    <property type="molecule type" value="Genomic_DNA"/>
</dbReference>
<evidence type="ECO:0000259" key="10">
    <source>
        <dbReference type="PROSITE" id="PS51722"/>
    </source>
</evidence>
<keyword evidence="8" id="KW-0342">GTP-binding</keyword>
<dbReference type="InterPro" id="IPR027417">
    <property type="entry name" value="P-loop_NTPase"/>
</dbReference>
<dbReference type="GO" id="GO:0003924">
    <property type="term" value="F:GTPase activity"/>
    <property type="evidence" value="ECO:0007669"/>
    <property type="project" value="InterPro"/>
</dbReference>
<keyword evidence="7" id="KW-0648">Protein biosynthesis</keyword>
<dbReference type="Gene3D" id="3.30.230.10">
    <property type="match status" value="1"/>
</dbReference>
<keyword evidence="4" id="KW-0963">Cytoplasm</keyword>
<dbReference type="PANTHER" id="PTHR42908:SF3">
    <property type="entry name" value="ELONGATION FACTOR-LIKE GTPASE 1"/>
    <property type="match status" value="1"/>
</dbReference>
<dbReference type="Gene3D" id="3.30.70.240">
    <property type="match status" value="1"/>
</dbReference>
<dbReference type="PROSITE" id="PS51722">
    <property type="entry name" value="G_TR_2"/>
    <property type="match status" value="1"/>
</dbReference>
<dbReference type="CDD" id="cd01514">
    <property type="entry name" value="Elongation_Factor_C"/>
    <property type="match status" value="1"/>
</dbReference>
<dbReference type="Pfam" id="PF00009">
    <property type="entry name" value="GTP_EFTU"/>
    <property type="match status" value="1"/>
</dbReference>
<dbReference type="SUPFAM" id="SSF54980">
    <property type="entry name" value="EF-G C-terminal domain-like"/>
    <property type="match status" value="2"/>
</dbReference>
<evidence type="ECO:0000256" key="6">
    <source>
        <dbReference type="ARBA" id="ARBA00022768"/>
    </source>
</evidence>
<dbReference type="Pfam" id="PF22042">
    <property type="entry name" value="EF-G_D2"/>
    <property type="match status" value="1"/>
</dbReference>
<name>A0A075G9T0_9EURY</name>
<dbReference type="CDD" id="cd16261">
    <property type="entry name" value="EF2_snRNP_III"/>
    <property type="match status" value="1"/>
</dbReference>
<dbReference type="InterPro" id="IPR041095">
    <property type="entry name" value="EFG_II"/>
</dbReference>
<dbReference type="NCBIfam" id="TIGR00231">
    <property type="entry name" value="small_GTP"/>
    <property type="match status" value="1"/>
</dbReference>
<evidence type="ECO:0000313" key="11">
    <source>
        <dbReference type="EMBL" id="AIF00791.1"/>
    </source>
</evidence>
<dbReference type="GO" id="GO:0005829">
    <property type="term" value="C:cytosol"/>
    <property type="evidence" value="ECO:0007669"/>
    <property type="project" value="TreeGrafter"/>
</dbReference>
<dbReference type="PANTHER" id="PTHR42908">
    <property type="entry name" value="TRANSLATION ELONGATION FACTOR-RELATED"/>
    <property type="match status" value="1"/>
</dbReference>
<sequence length="723" mass="80161">MAEKMSEKVTRIASNPKNIRNIGICAHIDHGKTTFSDNLLAGAGMMSEELAGKQLALDFHEDETERGITIDTAAVSMVHEIGDNEFLINLLDTPGHVDFGGDVTRAMRAVDGAIVLSCAVEGIMPQTETVLRQALKERVKPILFINKVDRLIKELKLTPEAMQERFTKVIVGVNKLIKDIAEKEYGEQWQVNVQDGSVCFGSAFHNWALSISYMQKNNISFKDIIDAYENDTWKELAKKAPLHEVVLDAVVKHLPDPVVAQKYRVPKIWHGDLETTEGKALLACDSNGPLFFVVNKVVVDPQAGEICAGRLFSGTMTKGTNVYLNRAKQNSRIQQVYVYNGAKRDIVEMAPSGNIIGVGGIKAFPGETVTLEPTEPFEEITHLFDPVITKAIEAKKASDLPKLIEVLRQVVKEDPSVKIEINEETGEHLMHGMGELHLEIIENRIKSEKGLDVNASPPVVVYRETITKPGQEIEGKSPNKHNKLYFVVEPLADSISKSIQKGEIPQMRIKKKDLTIRDKFVEGGLPTKVADKVKDIYNGNVLIDKTRGIVHIGEIMEMIMDTFEDVMRAGPLAKEPCINLQVSLMDCKLHEDAIHRGPAQMYPAIRAGIKGSIMTANPFIFEPKQILRIEAPTDYMGEVSKLVSNKRGQLLEMNQEGSLTVIKAKMPVGEMMGWSSDLRSATGGRGISSLIDQMFEKLPDEFQQKIKKQIIERKGLSEGALGA</sequence>
<dbReference type="InterPro" id="IPR005225">
    <property type="entry name" value="Small_GTP-bd"/>
</dbReference>
<keyword evidence="6 11" id="KW-0251">Elongation factor</keyword>
<evidence type="ECO:0000256" key="1">
    <source>
        <dbReference type="ARBA" id="ARBA00004496"/>
    </source>
</evidence>
<dbReference type="InterPro" id="IPR053905">
    <property type="entry name" value="EF-G-like_DII"/>
</dbReference>
<dbReference type="GO" id="GO:0005525">
    <property type="term" value="F:GTP binding"/>
    <property type="evidence" value="ECO:0007669"/>
    <property type="project" value="UniProtKB-KW"/>
</dbReference>
<evidence type="ECO:0000256" key="7">
    <source>
        <dbReference type="ARBA" id="ARBA00022917"/>
    </source>
</evidence>
<evidence type="ECO:0000256" key="3">
    <source>
        <dbReference type="ARBA" id="ARBA00017891"/>
    </source>
</evidence>
<organism evidence="11">
    <name type="scientific">uncultured marine group II/III euryarchaeote KM3_139_C07</name>
    <dbReference type="NCBI Taxonomy" id="1457870"/>
    <lineage>
        <taxon>Archaea</taxon>
        <taxon>Methanobacteriati</taxon>
        <taxon>Methanobacteriota</taxon>
        <taxon>environmental samples</taxon>
    </lineage>
</organism>
<dbReference type="Gene3D" id="3.30.70.870">
    <property type="entry name" value="Elongation Factor G (Translational Gtpase), domain 3"/>
    <property type="match status" value="1"/>
</dbReference>
<dbReference type="InterPro" id="IPR009000">
    <property type="entry name" value="Transl_B-barrel_sf"/>
</dbReference>
<dbReference type="GO" id="GO:1990904">
    <property type="term" value="C:ribonucleoprotein complex"/>
    <property type="evidence" value="ECO:0007669"/>
    <property type="project" value="TreeGrafter"/>
</dbReference>
<dbReference type="InterPro" id="IPR000640">
    <property type="entry name" value="EFG_V-like"/>
</dbReference>
<accession>A0A075G9T0</accession>
<dbReference type="SMART" id="SM00838">
    <property type="entry name" value="EFG_C"/>
    <property type="match status" value="1"/>
</dbReference>
<dbReference type="SUPFAM" id="SSF54211">
    <property type="entry name" value="Ribosomal protein S5 domain 2-like"/>
    <property type="match status" value="1"/>
</dbReference>
<proteinExistence type="inferred from homology"/>
<evidence type="ECO:0000256" key="9">
    <source>
        <dbReference type="ARBA" id="ARBA00024731"/>
    </source>
</evidence>
<dbReference type="Pfam" id="PF03764">
    <property type="entry name" value="EFG_IV"/>
    <property type="match status" value="1"/>
</dbReference>
<dbReference type="InterPro" id="IPR005517">
    <property type="entry name" value="Transl_elong_EFG/EF2_IV"/>
</dbReference>
<feature type="domain" description="Tr-type G" evidence="10">
    <location>
        <begin position="17"/>
        <end position="258"/>
    </location>
</feature>
<reference evidence="11" key="1">
    <citation type="journal article" date="2014" name="Genome Biol. Evol.">
        <title>Pangenome evidence for extensive interdomain horizontal transfer affecting lineage core and shell genes in uncultured planktonic thaumarchaeota and euryarchaeota.</title>
        <authorList>
            <person name="Deschamps P."/>
            <person name="Zivanovic Y."/>
            <person name="Moreira D."/>
            <person name="Rodriguez-Valera F."/>
            <person name="Lopez-Garcia P."/>
        </authorList>
    </citation>
    <scope>NUCLEOTIDE SEQUENCE</scope>
</reference>
<dbReference type="CDD" id="cd01885">
    <property type="entry name" value="EF2"/>
    <property type="match status" value="1"/>
</dbReference>
<dbReference type="InterPro" id="IPR004543">
    <property type="entry name" value="Transl_elong_EFG/EF2_arc"/>
</dbReference>
<evidence type="ECO:0000256" key="8">
    <source>
        <dbReference type="ARBA" id="ARBA00023134"/>
    </source>
</evidence>
<dbReference type="Pfam" id="PF14492">
    <property type="entry name" value="EFG_III"/>
    <property type="match status" value="1"/>
</dbReference>
<dbReference type="InterPro" id="IPR000795">
    <property type="entry name" value="T_Tr_GTP-bd_dom"/>
</dbReference>
<dbReference type="InterPro" id="IPR014721">
    <property type="entry name" value="Ribsml_uS5_D2-typ_fold_subgr"/>
</dbReference>
<protein>
    <recommendedName>
        <fullName evidence="3">Elongation factor 2</fullName>
    </recommendedName>
</protein>
<evidence type="ECO:0000256" key="4">
    <source>
        <dbReference type="ARBA" id="ARBA00022490"/>
    </source>
</evidence>
<dbReference type="FunFam" id="3.30.70.240:FF:000001">
    <property type="entry name" value="Elongation factor G"/>
    <property type="match status" value="1"/>
</dbReference>
<dbReference type="Gene3D" id="2.40.30.10">
    <property type="entry name" value="Translation factors"/>
    <property type="match status" value="1"/>
</dbReference>
<evidence type="ECO:0000256" key="5">
    <source>
        <dbReference type="ARBA" id="ARBA00022741"/>
    </source>
</evidence>
<dbReference type="InterPro" id="IPR035647">
    <property type="entry name" value="EFG_III/V"/>
</dbReference>